<keyword evidence="1" id="KW-0812">Transmembrane</keyword>
<evidence type="ECO:0000313" key="2">
    <source>
        <dbReference type="EMBL" id="AXJ02474.1"/>
    </source>
</evidence>
<evidence type="ECO:0000256" key="1">
    <source>
        <dbReference type="SAM" id="Phobius"/>
    </source>
</evidence>
<evidence type="ECO:0008006" key="4">
    <source>
        <dbReference type="Google" id="ProtNLM"/>
    </source>
</evidence>
<protein>
    <recommendedName>
        <fullName evidence="4">DUF2335 domain-containing protein</fullName>
    </recommendedName>
</protein>
<keyword evidence="1" id="KW-0472">Membrane</keyword>
<dbReference type="EMBL" id="CP027806">
    <property type="protein sequence ID" value="AXJ02474.1"/>
    <property type="molecule type" value="Genomic_DNA"/>
</dbReference>
<feature type="transmembrane region" description="Helical" evidence="1">
    <location>
        <begin position="48"/>
        <end position="68"/>
    </location>
</feature>
<keyword evidence="3" id="KW-1185">Reference proteome</keyword>
<dbReference type="AlphaFoldDB" id="A0A345UPS2"/>
<evidence type="ECO:0000313" key="3">
    <source>
        <dbReference type="Proteomes" id="UP000254808"/>
    </source>
</evidence>
<name>A0A345UPS2_9BACT</name>
<gene>
    <name evidence="2" type="ORF">CYPRO_3241</name>
</gene>
<accession>A0A345UPS2</accession>
<dbReference type="RefSeq" id="WP_114985559.1">
    <property type="nucleotide sequence ID" value="NZ_CP027806.1"/>
</dbReference>
<reference evidence="2 3" key="1">
    <citation type="submission" date="2018-03" db="EMBL/GenBank/DDBJ databases">
        <title>Phenotypic and genomic properties of Cyclonatronum proteinivorum gen. nov., sp. nov., a haloalkaliphilic bacteroidete from soda lakes possessing Na+-translocating rhodopsin.</title>
        <authorList>
            <person name="Toshchakov S.V."/>
            <person name="Korzhenkov A."/>
            <person name="Samarov N.I."/>
            <person name="Kublanov I.V."/>
            <person name="Muntyan M.S."/>
            <person name="Sorokin D.Y."/>
        </authorList>
    </citation>
    <scope>NUCLEOTIDE SEQUENCE [LARGE SCALE GENOMIC DNA]</scope>
    <source>
        <strain evidence="2 3">Omega</strain>
    </source>
</reference>
<sequence>MLEQYIRLAPDFAELIKKMSLDEQKHAHDRDSRIIDESFKLKKRGQTFALTIALFALTGGVICILSGFEVAGTIVSGVGLSGLVSEFLDRRKTHPNT</sequence>
<keyword evidence="1" id="KW-1133">Transmembrane helix</keyword>
<organism evidence="2 3">
    <name type="scientific">Cyclonatronum proteinivorum</name>
    <dbReference type="NCBI Taxonomy" id="1457365"/>
    <lineage>
        <taxon>Bacteria</taxon>
        <taxon>Pseudomonadati</taxon>
        <taxon>Balneolota</taxon>
        <taxon>Balneolia</taxon>
        <taxon>Balneolales</taxon>
        <taxon>Cyclonatronaceae</taxon>
        <taxon>Cyclonatronum</taxon>
    </lineage>
</organism>
<proteinExistence type="predicted"/>
<dbReference type="KEGG" id="cprv:CYPRO_3241"/>
<dbReference type="Proteomes" id="UP000254808">
    <property type="component" value="Chromosome"/>
</dbReference>